<protein>
    <submittedName>
        <fullName evidence="5">Glycosyl transferase</fullName>
    </submittedName>
</protein>
<dbReference type="Pfam" id="PF00534">
    <property type="entry name" value="Glycos_transf_1"/>
    <property type="match status" value="1"/>
</dbReference>
<gene>
    <name evidence="5" type="ORF">TZ00_14390</name>
</gene>
<evidence type="ECO:0000313" key="6">
    <source>
        <dbReference type="Proteomes" id="UP000032503"/>
    </source>
</evidence>
<keyword evidence="1" id="KW-0328">Glycosyltransferase</keyword>
<reference evidence="5 6" key="1">
    <citation type="journal article" date="2001" name="Int. J. Syst. Evol. Microbiol.">
        <title>Agreia bicolorata gen. nov., sp. nov., to accommodate actinobacteria isolated from narrow reed grass infected by the nematode Heteroanguina graminophila.</title>
        <authorList>
            <person name="Evtushenko L.I."/>
            <person name="Dorofeeva L.V."/>
            <person name="Dobrovolskaya T.G."/>
            <person name="Streshinskaya G.M."/>
            <person name="Subbotin S.A."/>
            <person name="Tiedje J.M."/>
        </authorList>
    </citation>
    <scope>NUCLEOTIDE SEQUENCE [LARGE SCALE GENOMIC DNA]</scope>
    <source>
        <strain evidence="5 6">VKM Ac-1804</strain>
    </source>
</reference>
<dbReference type="SUPFAM" id="SSF53756">
    <property type="entry name" value="UDP-Glycosyltransferase/glycogen phosphorylase"/>
    <property type="match status" value="1"/>
</dbReference>
<dbReference type="InterPro" id="IPR001296">
    <property type="entry name" value="Glyco_trans_1"/>
</dbReference>
<evidence type="ECO:0000259" key="3">
    <source>
        <dbReference type="Pfam" id="PF00534"/>
    </source>
</evidence>
<proteinExistence type="predicted"/>
<dbReference type="GO" id="GO:0016740">
    <property type="term" value="F:transferase activity"/>
    <property type="evidence" value="ECO:0007669"/>
    <property type="project" value="UniProtKB-KW"/>
</dbReference>
<evidence type="ECO:0000256" key="1">
    <source>
        <dbReference type="ARBA" id="ARBA00022676"/>
    </source>
</evidence>
<dbReference type="Pfam" id="PF13579">
    <property type="entry name" value="Glyco_trans_4_4"/>
    <property type="match status" value="1"/>
</dbReference>
<dbReference type="PANTHER" id="PTHR46401">
    <property type="entry name" value="GLYCOSYLTRANSFERASE WBBK-RELATED"/>
    <property type="match status" value="1"/>
</dbReference>
<name>A0ABR5CDM7_9MICO</name>
<dbReference type="Proteomes" id="UP000032503">
    <property type="component" value="Unassembled WGS sequence"/>
</dbReference>
<dbReference type="PANTHER" id="PTHR46401:SF2">
    <property type="entry name" value="GLYCOSYLTRANSFERASE WBBK-RELATED"/>
    <property type="match status" value="1"/>
</dbReference>
<keyword evidence="2 5" id="KW-0808">Transferase</keyword>
<evidence type="ECO:0000259" key="4">
    <source>
        <dbReference type="Pfam" id="PF13579"/>
    </source>
</evidence>
<evidence type="ECO:0000313" key="5">
    <source>
        <dbReference type="EMBL" id="KJC63738.1"/>
    </source>
</evidence>
<dbReference type="InterPro" id="IPR028098">
    <property type="entry name" value="Glyco_trans_4-like_N"/>
</dbReference>
<keyword evidence="6" id="KW-1185">Reference proteome</keyword>
<organism evidence="5 6">
    <name type="scientific">Agreia bicolorata</name>
    <dbReference type="NCBI Taxonomy" id="110935"/>
    <lineage>
        <taxon>Bacteria</taxon>
        <taxon>Bacillati</taxon>
        <taxon>Actinomycetota</taxon>
        <taxon>Actinomycetes</taxon>
        <taxon>Micrococcales</taxon>
        <taxon>Microbacteriaceae</taxon>
        <taxon>Agreia</taxon>
    </lineage>
</organism>
<feature type="domain" description="Glycosyltransferase subfamily 4-like N-terminal" evidence="4">
    <location>
        <begin position="14"/>
        <end position="148"/>
    </location>
</feature>
<comment type="caution">
    <text evidence="5">The sequence shown here is derived from an EMBL/GenBank/DDBJ whole genome shotgun (WGS) entry which is preliminary data.</text>
</comment>
<feature type="domain" description="Glycosyl transferase family 1" evidence="3">
    <location>
        <begin position="186"/>
        <end position="335"/>
    </location>
</feature>
<dbReference type="Gene3D" id="3.40.50.2000">
    <property type="entry name" value="Glycogen Phosphorylase B"/>
    <property type="match status" value="2"/>
</dbReference>
<evidence type="ECO:0000256" key="2">
    <source>
        <dbReference type="ARBA" id="ARBA00022679"/>
    </source>
</evidence>
<sequence length="363" mass="39963">MAIIGTRGYPSYYGGFETAVRRLAPYLAARGWDVTVYGRRGTSKSGDPDDNRIRSVVTWGLESKSLSTLTYGFSATAHAAATRPQVALVMNVANGYFLPLLRLRSIPTLVNVDGVEWKREKWGRIAKAMFLGGAKATARHATRLVHDSVHIGDMWAKDFQRDGAFIPYGGDVPDDLPVPPGLAHGKFVLFVARFVPENTFWEFLQAAKHISEDYKVVIVGSSGYGGELDNAARRLASDSPNVTWMGHVSDDSLLHSLWQHAGVYFHGHSVGGTNPALVQAMACGAPTVARDTVFNREVLGEYGVFVDPDAKNIANAIRQVMQSQQQQSEMRIQIQARAREHYAWEAVCASYENELKVLLAKPQ</sequence>
<accession>A0ABR5CDM7</accession>
<dbReference type="EMBL" id="JYFC01000006">
    <property type="protein sequence ID" value="KJC63738.1"/>
    <property type="molecule type" value="Genomic_DNA"/>
</dbReference>